<evidence type="ECO:0000313" key="3">
    <source>
        <dbReference type="EMBL" id="SDW66782.1"/>
    </source>
</evidence>
<dbReference type="SUPFAM" id="SSF55729">
    <property type="entry name" value="Acyl-CoA N-acyltransferases (Nat)"/>
    <property type="match status" value="1"/>
</dbReference>
<evidence type="ECO:0000313" key="4">
    <source>
        <dbReference type="Proteomes" id="UP000198534"/>
    </source>
</evidence>
<dbReference type="PANTHER" id="PTHR31438:SF1">
    <property type="entry name" value="LYSINE N-ACYLTRANSFERASE C17G9.06C-RELATED"/>
    <property type="match status" value="1"/>
</dbReference>
<protein>
    <submittedName>
        <fullName evidence="3">Aminoglycoside 6'-N-acetyltransferase/aminoglycoside 6'-N-acetyltransferase-1b</fullName>
    </submittedName>
</protein>
<proteinExistence type="predicted"/>
<dbReference type="Pfam" id="PF13523">
    <property type="entry name" value="Acetyltransf_8"/>
    <property type="match status" value="1"/>
</dbReference>
<dbReference type="STRING" id="1048340.SAMN05444487_10583"/>
<dbReference type="GO" id="GO:0046677">
    <property type="term" value="P:response to antibiotic"/>
    <property type="evidence" value="ECO:0007669"/>
    <property type="project" value="UniProtKB-KW"/>
</dbReference>
<organism evidence="3 4">
    <name type="scientific">Marininema mesophilum</name>
    <dbReference type="NCBI Taxonomy" id="1048340"/>
    <lineage>
        <taxon>Bacteria</taxon>
        <taxon>Bacillati</taxon>
        <taxon>Bacillota</taxon>
        <taxon>Bacilli</taxon>
        <taxon>Bacillales</taxon>
        <taxon>Thermoactinomycetaceae</taxon>
        <taxon>Marininema</taxon>
    </lineage>
</organism>
<reference evidence="3 4" key="1">
    <citation type="submission" date="2016-10" db="EMBL/GenBank/DDBJ databases">
        <authorList>
            <person name="de Groot N.N."/>
        </authorList>
    </citation>
    <scope>NUCLEOTIDE SEQUENCE [LARGE SCALE GENOMIC DNA]</scope>
    <source>
        <strain evidence="3 4">DSM 45610</strain>
    </source>
</reference>
<dbReference type="InterPro" id="IPR016181">
    <property type="entry name" value="Acyl_CoA_acyltransferase"/>
</dbReference>
<dbReference type="Proteomes" id="UP000198534">
    <property type="component" value="Unassembled WGS sequence"/>
</dbReference>
<keyword evidence="1" id="KW-0046">Antibiotic resistance</keyword>
<dbReference type="AlphaFoldDB" id="A0A1H2VEN2"/>
<dbReference type="EMBL" id="FNNQ01000005">
    <property type="protein sequence ID" value="SDW66782.1"/>
    <property type="molecule type" value="Genomic_DNA"/>
</dbReference>
<keyword evidence="4" id="KW-1185">Reference proteome</keyword>
<accession>A0A1H2VEN2</accession>
<dbReference type="PANTHER" id="PTHR31438">
    <property type="entry name" value="LYSINE N-ACYLTRANSFERASE C17G9.06C-RELATED"/>
    <property type="match status" value="1"/>
</dbReference>
<feature type="domain" description="N-acetyltransferase" evidence="2">
    <location>
        <begin position="7"/>
        <end position="167"/>
    </location>
</feature>
<dbReference type="Gene3D" id="3.40.630.30">
    <property type="match status" value="1"/>
</dbReference>
<keyword evidence="3" id="KW-0808">Transferase</keyword>
<sequence>MSIQDFFIFNCLEEKDLPLLHRWFQEPHVKKWWPVPKEKEDFFDSYLKRIHSTEISLYFVSYGNIPIGFLQAYPVDRSKETWLPKLPKNTIGIDQFIGEIDFVGKGYGTSFIKKFIDQLLAENNEMTVILDPDPRNKAAIRCYEKVGFVRVGIFPRKGDLALLMRYN</sequence>
<dbReference type="GO" id="GO:0016410">
    <property type="term" value="F:N-acyltransferase activity"/>
    <property type="evidence" value="ECO:0007669"/>
    <property type="project" value="TreeGrafter"/>
</dbReference>
<dbReference type="PROSITE" id="PS51186">
    <property type="entry name" value="GNAT"/>
    <property type="match status" value="1"/>
</dbReference>
<dbReference type="InterPro" id="IPR000182">
    <property type="entry name" value="GNAT_dom"/>
</dbReference>
<evidence type="ECO:0000256" key="1">
    <source>
        <dbReference type="ARBA" id="ARBA00023251"/>
    </source>
</evidence>
<name>A0A1H2VEN2_9BACL</name>
<evidence type="ECO:0000259" key="2">
    <source>
        <dbReference type="PROSITE" id="PS51186"/>
    </source>
</evidence>
<gene>
    <name evidence="3" type="ORF">SAMN05444487_10583</name>
</gene>